<accession>A0A218V7J2</accession>
<reference evidence="2 3" key="1">
    <citation type="submission" date="2017-05" db="EMBL/GenBank/DDBJ databases">
        <title>Genome of assembly of the Bengalese finch, Lonchura striata domestica.</title>
        <authorList>
            <person name="Colquitt B.M."/>
            <person name="Brainard M.S."/>
        </authorList>
    </citation>
    <scope>NUCLEOTIDE SEQUENCE [LARGE SCALE GENOMIC DNA]</scope>
    <source>
        <strain evidence="2">White83orange57</strain>
    </source>
</reference>
<dbReference type="AlphaFoldDB" id="A0A218V7J2"/>
<proteinExistence type="predicted"/>
<keyword evidence="1" id="KW-1133">Transmembrane helix</keyword>
<evidence type="ECO:0000256" key="1">
    <source>
        <dbReference type="SAM" id="Phobius"/>
    </source>
</evidence>
<keyword evidence="1" id="KW-0472">Membrane</keyword>
<feature type="transmembrane region" description="Helical" evidence="1">
    <location>
        <begin position="12"/>
        <end position="31"/>
    </location>
</feature>
<organism evidence="2 3">
    <name type="scientific">Lonchura striata</name>
    <name type="common">white-rumped munia</name>
    <dbReference type="NCBI Taxonomy" id="40157"/>
    <lineage>
        <taxon>Eukaryota</taxon>
        <taxon>Metazoa</taxon>
        <taxon>Chordata</taxon>
        <taxon>Craniata</taxon>
        <taxon>Vertebrata</taxon>
        <taxon>Euteleostomi</taxon>
        <taxon>Archelosauria</taxon>
        <taxon>Archosauria</taxon>
        <taxon>Dinosauria</taxon>
        <taxon>Saurischia</taxon>
        <taxon>Theropoda</taxon>
        <taxon>Coelurosauria</taxon>
        <taxon>Aves</taxon>
        <taxon>Neognathae</taxon>
        <taxon>Neoaves</taxon>
        <taxon>Telluraves</taxon>
        <taxon>Australaves</taxon>
        <taxon>Passeriformes</taxon>
        <taxon>Passeroidea</taxon>
        <taxon>Estrildidae</taxon>
        <taxon>Estrildinae</taxon>
        <taxon>Lonchura</taxon>
    </lineage>
</organism>
<evidence type="ECO:0000313" key="3">
    <source>
        <dbReference type="Proteomes" id="UP000197619"/>
    </source>
</evidence>
<dbReference type="Proteomes" id="UP000197619">
    <property type="component" value="Unassembled WGS sequence"/>
</dbReference>
<evidence type="ECO:0000313" key="2">
    <source>
        <dbReference type="EMBL" id="OWK61974.1"/>
    </source>
</evidence>
<gene>
    <name evidence="2" type="ORF">RLOC_00001358</name>
</gene>
<sequence length="53" mass="6860">MELHSEDKDKRISKICYYYFYFLKINIIFFLRKERRTKYFPNRSRKNYLEEKP</sequence>
<comment type="caution">
    <text evidence="2">The sequence shown here is derived from an EMBL/GenBank/DDBJ whole genome shotgun (WGS) entry which is preliminary data.</text>
</comment>
<keyword evidence="3" id="KW-1185">Reference proteome</keyword>
<name>A0A218V7J2_9PASE</name>
<dbReference type="EMBL" id="MUZQ01000033">
    <property type="protein sequence ID" value="OWK61974.1"/>
    <property type="molecule type" value="Genomic_DNA"/>
</dbReference>
<protein>
    <submittedName>
        <fullName evidence="2">Uncharacterized protein</fullName>
    </submittedName>
</protein>
<keyword evidence="1" id="KW-0812">Transmembrane</keyword>